<dbReference type="InterPro" id="IPR036047">
    <property type="entry name" value="F-box-like_dom_sf"/>
</dbReference>
<gene>
    <name evidence="2" type="ORF">RCL2_002446400</name>
    <name evidence="1" type="ORF">RclHR1_01140021</name>
</gene>
<comment type="caution">
    <text evidence="1">The sequence shown here is derived from an EMBL/GenBank/DDBJ whole genome shotgun (WGS) entry which is preliminary data.</text>
</comment>
<dbReference type="EMBL" id="BEXD01000158">
    <property type="protein sequence ID" value="GBB84832.1"/>
    <property type="molecule type" value="Genomic_DNA"/>
</dbReference>
<dbReference type="Gene3D" id="3.80.10.10">
    <property type="entry name" value="Ribonuclease Inhibitor"/>
    <property type="match status" value="1"/>
</dbReference>
<dbReference type="AlphaFoldDB" id="A0A2Z6Q8N5"/>
<reference evidence="1 3" key="1">
    <citation type="submission" date="2017-11" db="EMBL/GenBank/DDBJ databases">
        <title>The genome of Rhizophagus clarus HR1 reveals common genetic basis of auxotrophy among arbuscular mycorrhizal fungi.</title>
        <authorList>
            <person name="Kobayashi Y."/>
        </authorList>
    </citation>
    <scope>NUCLEOTIDE SEQUENCE [LARGE SCALE GENOMIC DNA]</scope>
    <source>
        <strain evidence="1 3">HR1</strain>
    </source>
</reference>
<organism evidence="1 3">
    <name type="scientific">Rhizophagus clarus</name>
    <dbReference type="NCBI Taxonomy" id="94130"/>
    <lineage>
        <taxon>Eukaryota</taxon>
        <taxon>Fungi</taxon>
        <taxon>Fungi incertae sedis</taxon>
        <taxon>Mucoromycota</taxon>
        <taxon>Glomeromycotina</taxon>
        <taxon>Glomeromycetes</taxon>
        <taxon>Glomerales</taxon>
        <taxon>Glomeraceae</taxon>
        <taxon>Rhizophagus</taxon>
    </lineage>
</organism>
<dbReference type="SUPFAM" id="SSF81383">
    <property type="entry name" value="F-box domain"/>
    <property type="match status" value="1"/>
</dbReference>
<dbReference type="OrthoDB" id="1107553at2759"/>
<protein>
    <submittedName>
        <fullName evidence="1">Uncharacterized protein</fullName>
    </submittedName>
</protein>
<evidence type="ECO:0000313" key="2">
    <source>
        <dbReference type="EMBL" id="GES97895.1"/>
    </source>
</evidence>
<dbReference type="Proteomes" id="UP000247702">
    <property type="component" value="Unassembled WGS sequence"/>
</dbReference>
<evidence type="ECO:0000313" key="1">
    <source>
        <dbReference type="EMBL" id="GBB84832.1"/>
    </source>
</evidence>
<proteinExistence type="predicted"/>
<accession>A0A2Z6Q8N5</accession>
<name>A0A2Z6Q8N5_9GLOM</name>
<keyword evidence="3" id="KW-1185">Reference proteome</keyword>
<reference evidence="2" key="2">
    <citation type="submission" date="2019-10" db="EMBL/GenBank/DDBJ databases">
        <title>Conservation and host-specific expression of non-tandemly repeated heterogenous ribosome RNA gene in arbuscular mycorrhizal fungi.</title>
        <authorList>
            <person name="Maeda T."/>
            <person name="Kobayashi Y."/>
            <person name="Nakagawa T."/>
            <person name="Ezawa T."/>
            <person name="Yamaguchi K."/>
            <person name="Bino T."/>
            <person name="Nishimoto Y."/>
            <person name="Shigenobu S."/>
            <person name="Kawaguchi M."/>
        </authorList>
    </citation>
    <scope>NUCLEOTIDE SEQUENCE</scope>
    <source>
        <strain evidence="2">HR1</strain>
    </source>
</reference>
<dbReference type="EMBL" id="BLAL01000261">
    <property type="protein sequence ID" value="GES97895.1"/>
    <property type="molecule type" value="Genomic_DNA"/>
</dbReference>
<dbReference type="InterPro" id="IPR032675">
    <property type="entry name" value="LRR_dom_sf"/>
</dbReference>
<dbReference type="Proteomes" id="UP000615446">
    <property type="component" value="Unassembled WGS sequence"/>
</dbReference>
<sequence length="461" mass="53849">MSQLPADCLNEIFEYLEDDKLTLYSCILVNRLWCEVSVRIFWRDASNYSISNFNTLISCLPNKSKEILYENGIVVSTKTPIFNYASFCKVLSINQVYYKIERILKNQQSTSLQNLDKNVHIVEQEMLKMFMNQISSLKSLIFYHKLNYMPIFTSYPGSNDCLKNLSKLSCCSNISSELYYQLSQNCHNILSLDINIITNISDGLSELISVQKNLKYLNIEQLIQRNELSSLVTKVPNTLIKLKLCEYNFISLSFIAKFVNLQELEFSIKYIYEGFDKLQDVIFPQLQVLKFTMFIPKVKLLIKFLEKNGKNLKEFYIKFCLNHSLNLAVAKFCTNLRKLGSLRIIKLEKLKTIFNNCQYLESIKFFCGSKYINEKEILETVVKDSQNVIELILHYVSRVRTELLPEELESIFISWTNRIPQKSLSLVIVKHDKVDNSLDTNDENMEIIKKYIKLGVLKFKK</sequence>
<evidence type="ECO:0000313" key="3">
    <source>
        <dbReference type="Proteomes" id="UP000247702"/>
    </source>
</evidence>
<dbReference type="SUPFAM" id="SSF52047">
    <property type="entry name" value="RNI-like"/>
    <property type="match status" value="1"/>
</dbReference>